<accession>A0A285UNK2</accession>
<organism evidence="3 4">
    <name type="scientific">Rhizobium subbaraonis</name>
    <dbReference type="NCBI Taxonomy" id="908946"/>
    <lineage>
        <taxon>Bacteria</taxon>
        <taxon>Pseudomonadati</taxon>
        <taxon>Pseudomonadota</taxon>
        <taxon>Alphaproteobacteria</taxon>
        <taxon>Hyphomicrobiales</taxon>
        <taxon>Rhizobiaceae</taxon>
        <taxon>Rhizobium/Agrobacterium group</taxon>
        <taxon>Rhizobium</taxon>
    </lineage>
</organism>
<evidence type="ECO:0000313" key="4">
    <source>
        <dbReference type="Proteomes" id="UP000219167"/>
    </source>
</evidence>
<dbReference type="SUPFAM" id="SSF53807">
    <property type="entry name" value="Helical backbone' metal receptor"/>
    <property type="match status" value="1"/>
</dbReference>
<dbReference type="PANTHER" id="PTHR30535:SF4">
    <property type="entry name" value="HEMIN-BINDING PERIPLASMIC PROTEIN HMUT"/>
    <property type="match status" value="1"/>
</dbReference>
<dbReference type="OrthoDB" id="9797736at2"/>
<dbReference type="Pfam" id="PF01497">
    <property type="entry name" value="Peripla_BP_2"/>
    <property type="match status" value="1"/>
</dbReference>
<keyword evidence="4" id="KW-1185">Reference proteome</keyword>
<name>A0A285UNK2_9HYPH</name>
<dbReference type="Proteomes" id="UP000219167">
    <property type="component" value="Unassembled WGS sequence"/>
</dbReference>
<proteinExistence type="predicted"/>
<gene>
    <name evidence="3" type="ORF">SAMN05892877_109106</name>
</gene>
<feature type="chain" id="PRO_5012673623" evidence="1">
    <location>
        <begin position="33"/>
        <end position="315"/>
    </location>
</feature>
<feature type="signal peptide" evidence="1">
    <location>
        <begin position="1"/>
        <end position="32"/>
    </location>
</feature>
<dbReference type="AlphaFoldDB" id="A0A285UNK2"/>
<sequence>MTSRFSVQRPRLRQFALAAFALTSPFFLPLAAALPGVPATAAAEEVQKVDTSRLVTIGGAITEIVYALGEGNRLIARDQTSTYPEEALKLPDVGYMRALSPEGVLAVNPSAILSIEGSGPPDALAVLKNAGIPFETVAEGYDRAAILNKITTVGDFLGVPDKARALADEVAGELDAAIADAAKRPESERKRVLFILSFQDGKVMAAGAHTGADGILKLAGAVNATDGAFPGYKAMSDEAIANAKPDAIMVMSRGGGHDGSDEQLLAHPAIALTPAAASKTIIRMNSLHLLGFGPRTASAIRDLNERLYGKADVSQ</sequence>
<dbReference type="InterPro" id="IPR002491">
    <property type="entry name" value="ABC_transptr_periplasmic_BD"/>
</dbReference>
<evidence type="ECO:0000259" key="2">
    <source>
        <dbReference type="PROSITE" id="PS50983"/>
    </source>
</evidence>
<reference evidence="3 4" key="1">
    <citation type="submission" date="2017-08" db="EMBL/GenBank/DDBJ databases">
        <authorList>
            <person name="de Groot N.N."/>
        </authorList>
    </citation>
    <scope>NUCLEOTIDE SEQUENCE [LARGE SCALE GENOMIC DNA]</scope>
    <source>
        <strain evidence="3 4">JC85</strain>
    </source>
</reference>
<dbReference type="Gene3D" id="3.40.50.1980">
    <property type="entry name" value="Nitrogenase molybdenum iron protein domain"/>
    <property type="match status" value="2"/>
</dbReference>
<evidence type="ECO:0000256" key="1">
    <source>
        <dbReference type="SAM" id="SignalP"/>
    </source>
</evidence>
<dbReference type="EMBL" id="OBQD01000009">
    <property type="protein sequence ID" value="SOC41801.1"/>
    <property type="molecule type" value="Genomic_DNA"/>
</dbReference>
<dbReference type="InterPro" id="IPR050902">
    <property type="entry name" value="ABC_Transporter_SBP"/>
</dbReference>
<keyword evidence="1" id="KW-0732">Signal</keyword>
<dbReference type="PANTHER" id="PTHR30535">
    <property type="entry name" value="VITAMIN B12-BINDING PROTEIN"/>
    <property type="match status" value="1"/>
</dbReference>
<feature type="domain" description="Fe/B12 periplasmic-binding" evidence="2">
    <location>
        <begin position="53"/>
        <end position="311"/>
    </location>
</feature>
<dbReference type="RefSeq" id="WP_097140701.1">
    <property type="nucleotide sequence ID" value="NZ_OBQD01000009.1"/>
</dbReference>
<dbReference type="CDD" id="cd01149">
    <property type="entry name" value="HutB"/>
    <property type="match status" value="1"/>
</dbReference>
<protein>
    <submittedName>
        <fullName evidence="3">Iron complex transport system substrate-binding protein</fullName>
    </submittedName>
</protein>
<dbReference type="PROSITE" id="PS50983">
    <property type="entry name" value="FE_B12_PBP"/>
    <property type="match status" value="1"/>
</dbReference>
<evidence type="ECO:0000313" key="3">
    <source>
        <dbReference type="EMBL" id="SOC41801.1"/>
    </source>
</evidence>